<evidence type="ECO:0000313" key="3">
    <source>
        <dbReference type="Proteomes" id="UP000003987"/>
    </source>
</evidence>
<protein>
    <recommendedName>
        <fullName evidence="1">ATPase AAA-type core domain-containing protein</fullName>
    </recommendedName>
</protein>
<keyword evidence="3" id="KW-1185">Reference proteome</keyword>
<dbReference type="STRING" id="575594.HMPREF0501_01478"/>
<dbReference type="eggNOG" id="COG0714">
    <property type="taxonomic scope" value="Bacteria"/>
</dbReference>
<feature type="domain" description="ATPase AAA-type core" evidence="1">
    <location>
        <begin position="24"/>
        <end position="149"/>
    </location>
</feature>
<organism evidence="2 3">
    <name type="scientific">Limosilactobacillus coleohominis 101-4-CHN</name>
    <dbReference type="NCBI Taxonomy" id="575594"/>
    <lineage>
        <taxon>Bacteria</taxon>
        <taxon>Bacillati</taxon>
        <taxon>Bacillota</taxon>
        <taxon>Bacilli</taxon>
        <taxon>Lactobacillales</taxon>
        <taxon>Lactobacillaceae</taxon>
        <taxon>Limosilactobacillus</taxon>
    </lineage>
</organism>
<dbReference type="InterPro" id="IPR003959">
    <property type="entry name" value="ATPase_AAA_core"/>
</dbReference>
<dbReference type="OrthoDB" id="40849at2"/>
<dbReference type="RefSeq" id="WP_006917417.1">
    <property type="nucleotide sequence ID" value="NZ_GG698806.1"/>
</dbReference>
<dbReference type="GO" id="GO:0005524">
    <property type="term" value="F:ATP binding"/>
    <property type="evidence" value="ECO:0007669"/>
    <property type="project" value="InterPro"/>
</dbReference>
<dbReference type="Pfam" id="PF00004">
    <property type="entry name" value="AAA"/>
    <property type="match status" value="1"/>
</dbReference>
<dbReference type="InterPro" id="IPR027417">
    <property type="entry name" value="P-loop_NTPase"/>
</dbReference>
<dbReference type="EMBL" id="GG698806">
    <property type="protein sequence ID" value="EEU29684.1"/>
    <property type="molecule type" value="Genomic_DNA"/>
</dbReference>
<sequence length="385" mass="43163">MALSYQAMKEAVKVVLAADNVPNIVGEAGIGKSALVNEVATELNAKLFTTVVSLSEKGDLAIPVPPLRDEAFIQTTNYGTLANVQYGYSETLIQIIQQAEQNPDQPIIWFLDEFNRGTAAVQAELMNLVLQRQINSLKLPQQVRIVIAENPDATMTNFSHDDYAVTPADDAIKDRTVRLEMAASLIDWQQWANGLNQHGEPRIQPIVQRYLQDHPTYFNGPQNGDLYPTPRSWERVSRNLTQLLKLDQQNRATLMADVFSGDLGIEVGTAFADYVLHQGSRLTVESLASTDKTEAFKKISDADKVQLLIKMIKKDHDQLLDSQYLKRLTQYLALVSADGQYVIVQQFAQITHNNPELLTQIYQQAVAGQSEFKDFYQLLQKIAVK</sequence>
<reference evidence="2 3" key="1">
    <citation type="submission" date="2009-06" db="EMBL/GenBank/DDBJ databases">
        <title>The Genome Sequence of Lactobacillus coleohominis strain 101-4-CHN.</title>
        <authorList>
            <consortium name="The Broad Institute Genome Sequencing Platform"/>
            <person name="Ward D."/>
            <person name="Young S.K."/>
            <person name="Zeng Q."/>
            <person name="Koehrsen M."/>
            <person name="Alvarado L."/>
            <person name="Berlin A."/>
            <person name="Borenstein D."/>
            <person name="Chen Z."/>
            <person name="Engels R."/>
            <person name="Freedman E."/>
            <person name="Gellesch M."/>
            <person name="Goldberg J."/>
            <person name="Griggs A."/>
            <person name="Gujja S."/>
            <person name="Heiman D."/>
            <person name="Hepburn T."/>
            <person name="Howarth C."/>
            <person name="Jen D."/>
            <person name="Larson L."/>
            <person name="Lewis B."/>
            <person name="Mehta T."/>
            <person name="Park D."/>
            <person name="Pearson M."/>
            <person name="Roberts A."/>
            <person name="Saif S."/>
            <person name="Shea T."/>
            <person name="Shenoy N."/>
            <person name="Sisk P."/>
            <person name="Stolte C."/>
            <person name="Sykes S."/>
            <person name="Walk T."/>
            <person name="White J."/>
            <person name="Yandava C."/>
            <person name="Liu Y."/>
            <person name="Xu Q."/>
            <person name="Lander E."/>
            <person name="Nusbaum C."/>
            <person name="Galagan J."/>
            <person name="Birren B."/>
        </authorList>
    </citation>
    <scope>NUCLEOTIDE SEQUENCE [LARGE SCALE GENOMIC DNA]</scope>
    <source>
        <strain evidence="2 3">101-4-CHN</strain>
    </source>
</reference>
<dbReference type="GO" id="GO:0016887">
    <property type="term" value="F:ATP hydrolysis activity"/>
    <property type="evidence" value="ECO:0007669"/>
    <property type="project" value="InterPro"/>
</dbReference>
<evidence type="ECO:0000313" key="2">
    <source>
        <dbReference type="EMBL" id="EEU29684.1"/>
    </source>
</evidence>
<name>C7XXR4_9LACO</name>
<dbReference type="Proteomes" id="UP000003987">
    <property type="component" value="Unassembled WGS sequence"/>
</dbReference>
<evidence type="ECO:0000259" key="1">
    <source>
        <dbReference type="Pfam" id="PF00004"/>
    </source>
</evidence>
<proteinExistence type="predicted"/>
<dbReference type="HOGENOM" id="CLU_709380_0_0_9"/>
<accession>C7XXR4</accession>
<dbReference type="SUPFAM" id="SSF52540">
    <property type="entry name" value="P-loop containing nucleoside triphosphate hydrolases"/>
    <property type="match status" value="1"/>
</dbReference>
<gene>
    <name evidence="2" type="ORF">HMPREF0501_01478</name>
</gene>
<dbReference type="AlphaFoldDB" id="C7XXR4"/>
<dbReference type="Gene3D" id="3.40.50.300">
    <property type="entry name" value="P-loop containing nucleotide triphosphate hydrolases"/>
    <property type="match status" value="1"/>
</dbReference>